<accession>A0A1A6HCB2</accession>
<sequence>MGGLKLAPKAFGWVAFEEIIHQKQNNCELPEVLEETFHYRWGTVSEKFLVMDQAYYRPDKYALLDTEERRT</sequence>
<reference evidence="1 2" key="1">
    <citation type="submission" date="2016-06" db="EMBL/GenBank/DDBJ databases">
        <title>The Draft Genome Sequence and Annotation of the Desert Woodrat Neotoma lepida.</title>
        <authorList>
            <person name="Campbell M."/>
            <person name="Oakeson K.F."/>
            <person name="Yandell M."/>
            <person name="Halpert J.R."/>
            <person name="Dearing D."/>
        </authorList>
    </citation>
    <scope>NUCLEOTIDE SEQUENCE [LARGE SCALE GENOMIC DNA]</scope>
    <source>
        <strain evidence="1">417</strain>
        <tissue evidence="1">Liver</tissue>
    </source>
</reference>
<gene>
    <name evidence="1" type="ORF">A6R68_17998</name>
</gene>
<name>A0A1A6HCB2_NEOLE</name>
<comment type="caution">
    <text evidence="1">The sequence shown here is derived from an EMBL/GenBank/DDBJ whole genome shotgun (WGS) entry which is preliminary data.</text>
</comment>
<dbReference type="EMBL" id="LZPO01036608">
    <property type="protein sequence ID" value="OBS75550.1"/>
    <property type="molecule type" value="Genomic_DNA"/>
</dbReference>
<organism evidence="1 2">
    <name type="scientific">Neotoma lepida</name>
    <name type="common">Desert woodrat</name>
    <dbReference type="NCBI Taxonomy" id="56216"/>
    <lineage>
        <taxon>Eukaryota</taxon>
        <taxon>Metazoa</taxon>
        <taxon>Chordata</taxon>
        <taxon>Craniata</taxon>
        <taxon>Vertebrata</taxon>
        <taxon>Euteleostomi</taxon>
        <taxon>Mammalia</taxon>
        <taxon>Eutheria</taxon>
        <taxon>Euarchontoglires</taxon>
        <taxon>Glires</taxon>
        <taxon>Rodentia</taxon>
        <taxon>Myomorpha</taxon>
        <taxon>Muroidea</taxon>
        <taxon>Cricetidae</taxon>
        <taxon>Neotominae</taxon>
        <taxon>Neotoma</taxon>
    </lineage>
</organism>
<dbReference type="AlphaFoldDB" id="A0A1A6HCB2"/>
<evidence type="ECO:0000313" key="2">
    <source>
        <dbReference type="Proteomes" id="UP000092124"/>
    </source>
</evidence>
<protein>
    <submittedName>
        <fullName evidence="1">Uncharacterized protein</fullName>
    </submittedName>
</protein>
<keyword evidence="2" id="KW-1185">Reference proteome</keyword>
<dbReference type="Proteomes" id="UP000092124">
    <property type="component" value="Unassembled WGS sequence"/>
</dbReference>
<proteinExistence type="predicted"/>
<evidence type="ECO:0000313" key="1">
    <source>
        <dbReference type="EMBL" id="OBS75550.1"/>
    </source>
</evidence>